<comment type="caution">
    <text evidence="1">The sequence shown here is derived from an EMBL/GenBank/DDBJ whole genome shotgun (WGS) entry which is preliminary data.</text>
</comment>
<sequence>MLHKKQGVLKFLSQQDLVRGTLNNIEIIVFGGWLEAYPDFIAKNVNEAVKWILENSSEE</sequence>
<gene>
    <name evidence="1" type="ORF">AM231_11605</name>
</gene>
<protein>
    <submittedName>
        <fullName evidence="1">Uncharacterized protein</fullName>
    </submittedName>
</protein>
<dbReference type="AlphaFoldDB" id="A0A0M1P5N0"/>
<name>A0A0M1P5N0_9BACL</name>
<keyword evidence="2" id="KW-1185">Reference proteome</keyword>
<organism evidence="1 2">
    <name type="scientific">Paenibacillus solani</name>
    <dbReference type="NCBI Taxonomy" id="1705565"/>
    <lineage>
        <taxon>Bacteria</taxon>
        <taxon>Bacillati</taxon>
        <taxon>Bacillota</taxon>
        <taxon>Bacilli</taxon>
        <taxon>Bacillales</taxon>
        <taxon>Paenibacillaceae</taxon>
        <taxon>Paenibacillus</taxon>
    </lineage>
</organism>
<dbReference type="OrthoDB" id="9801899at2"/>
<accession>A0A0M1P5N0</accession>
<reference evidence="2" key="1">
    <citation type="submission" date="2015-08" db="EMBL/GenBank/DDBJ databases">
        <title>Genome sequencing project for genomic taxonomy and phylogenomics of Bacillus-like bacteria.</title>
        <authorList>
            <person name="Liu B."/>
            <person name="Wang J."/>
            <person name="Zhu Y."/>
            <person name="Liu G."/>
            <person name="Chen Q."/>
            <person name="Chen Z."/>
            <person name="Lan J."/>
            <person name="Che J."/>
            <person name="Ge C."/>
            <person name="Shi H."/>
            <person name="Pan Z."/>
            <person name="Liu X."/>
        </authorList>
    </citation>
    <scope>NUCLEOTIDE SEQUENCE [LARGE SCALE GENOMIC DNA]</scope>
    <source>
        <strain evidence="2">FJAT-22460</strain>
    </source>
</reference>
<evidence type="ECO:0000313" key="1">
    <source>
        <dbReference type="EMBL" id="KOR89712.1"/>
    </source>
</evidence>
<proteinExistence type="predicted"/>
<evidence type="ECO:0000313" key="2">
    <source>
        <dbReference type="Proteomes" id="UP000036932"/>
    </source>
</evidence>
<dbReference type="Proteomes" id="UP000036932">
    <property type="component" value="Unassembled WGS sequence"/>
</dbReference>
<dbReference type="PATRIC" id="fig|1705565.3.peg.4330"/>
<dbReference type="EMBL" id="LIUT01000001">
    <property type="protein sequence ID" value="KOR89712.1"/>
    <property type="molecule type" value="Genomic_DNA"/>
</dbReference>
<dbReference type="RefSeq" id="WP_054402744.1">
    <property type="nucleotide sequence ID" value="NZ_LIUT01000001.1"/>
</dbReference>